<dbReference type="EMBL" id="HG794546">
    <property type="protein sequence ID" value="CDK99741.1"/>
    <property type="molecule type" value="Genomic_DNA"/>
</dbReference>
<protein>
    <submittedName>
        <fullName evidence="2">Uncharacterized protein</fullName>
    </submittedName>
</protein>
<sequence length="34" mass="3991">MTFWSYDGAFLTNFIFSPALFLWKLLTAAKRYGI</sequence>
<dbReference type="AlphaFoldDB" id="V6F5Y5"/>
<organism evidence="2 3">
    <name type="scientific">Magnetospirillum gryphiswaldense (strain DSM 6361 / JCM 21280 / NBRC 15271 / MSR-1)</name>
    <dbReference type="NCBI Taxonomy" id="431944"/>
    <lineage>
        <taxon>Bacteria</taxon>
        <taxon>Pseudomonadati</taxon>
        <taxon>Pseudomonadota</taxon>
        <taxon>Alphaproteobacteria</taxon>
        <taxon>Rhodospirillales</taxon>
        <taxon>Rhodospirillaceae</taxon>
        <taxon>Magnetospirillum</taxon>
    </lineage>
</organism>
<evidence type="ECO:0000313" key="2">
    <source>
        <dbReference type="EMBL" id="CDK99741.1"/>
    </source>
</evidence>
<dbReference type="Proteomes" id="UP000018922">
    <property type="component" value="Chromosome I"/>
</dbReference>
<accession>V6F5Y5</accession>
<dbReference type="HOGENOM" id="CLU_3374483_0_0_5"/>
<keyword evidence="1" id="KW-0812">Transmembrane</keyword>
<dbReference type="KEGG" id="mgy:MGMSRv2__2526"/>
<keyword evidence="1" id="KW-0472">Membrane</keyword>
<evidence type="ECO:0000256" key="1">
    <source>
        <dbReference type="SAM" id="Phobius"/>
    </source>
</evidence>
<reference evidence="2 3" key="1">
    <citation type="journal article" date="2014" name="Genome Announc.">
        <title>Complete genome sequence of Magnetospirillum gryphiswaldense MSR-1.</title>
        <authorList>
            <person name="Wang X."/>
            <person name="Wang Q."/>
            <person name="Zhang W."/>
            <person name="Wang Y."/>
            <person name="Li L."/>
            <person name="Wen T."/>
            <person name="Zhang T."/>
            <person name="Zhang Y."/>
            <person name="Xu J."/>
            <person name="Hu J."/>
            <person name="Li S."/>
            <person name="Liu L."/>
            <person name="Liu J."/>
            <person name="Jiang W."/>
            <person name="Tian J."/>
            <person name="Li Y."/>
            <person name="Schuler D."/>
            <person name="Wang L."/>
            <person name="Li J."/>
        </authorList>
    </citation>
    <scope>NUCLEOTIDE SEQUENCE [LARGE SCALE GENOMIC DNA]</scope>
    <source>
        <strain evidence="3">DSM 6361 / JCM 21280 / NBRC 15271 / MSR-1</strain>
    </source>
</reference>
<keyword evidence="3" id="KW-1185">Reference proteome</keyword>
<proteinExistence type="predicted"/>
<name>V6F5Y5_MAGGM</name>
<evidence type="ECO:0000313" key="3">
    <source>
        <dbReference type="Proteomes" id="UP000018922"/>
    </source>
</evidence>
<feature type="transmembrane region" description="Helical" evidence="1">
    <location>
        <begin position="6"/>
        <end position="26"/>
    </location>
</feature>
<keyword evidence="1" id="KW-1133">Transmembrane helix</keyword>
<gene>
    <name evidence="2" type="ordered locus">MGMSRv2__2526</name>
</gene>